<dbReference type="InterPro" id="IPR012677">
    <property type="entry name" value="Nucleotide-bd_a/b_plait_sf"/>
</dbReference>
<keyword evidence="3" id="KW-0472">Membrane</keyword>
<evidence type="ECO:0000256" key="2">
    <source>
        <dbReference type="SAM" id="MobiDB-lite"/>
    </source>
</evidence>
<feature type="region of interest" description="Disordered" evidence="2">
    <location>
        <begin position="558"/>
        <end position="578"/>
    </location>
</feature>
<feature type="transmembrane region" description="Helical" evidence="3">
    <location>
        <begin position="470"/>
        <end position="493"/>
    </location>
</feature>
<keyword evidence="3" id="KW-0812">Transmembrane</keyword>
<dbReference type="InterPro" id="IPR035979">
    <property type="entry name" value="RBD_domain_sf"/>
</dbReference>
<feature type="compositionally biased region" description="Basic and acidic residues" evidence="2">
    <location>
        <begin position="238"/>
        <end position="248"/>
    </location>
</feature>
<protein>
    <recommendedName>
        <fullName evidence="4">RRM domain-containing protein</fullName>
    </recommendedName>
</protein>
<dbReference type="Gene3D" id="3.30.70.330">
    <property type="match status" value="1"/>
</dbReference>
<reference evidence="5" key="1">
    <citation type="submission" date="2023-10" db="EMBL/GenBank/DDBJ databases">
        <authorList>
            <person name="Chen Y."/>
            <person name="Shah S."/>
            <person name="Dougan E. K."/>
            <person name="Thang M."/>
            <person name="Chan C."/>
        </authorList>
    </citation>
    <scope>NUCLEOTIDE SEQUENCE [LARGE SCALE GENOMIC DNA]</scope>
</reference>
<accession>A0ABN9X9T2</accession>
<gene>
    <name evidence="5" type="ORF">PCOR1329_LOCUS74782</name>
</gene>
<dbReference type="PROSITE" id="PS50102">
    <property type="entry name" value="RRM"/>
    <property type="match status" value="1"/>
</dbReference>
<name>A0ABN9X9T2_9DINO</name>
<keyword evidence="1" id="KW-0694">RNA-binding</keyword>
<evidence type="ECO:0000259" key="4">
    <source>
        <dbReference type="PROSITE" id="PS50102"/>
    </source>
</evidence>
<proteinExistence type="predicted"/>
<feature type="domain" description="RRM" evidence="4">
    <location>
        <begin position="166"/>
        <end position="244"/>
    </location>
</feature>
<evidence type="ECO:0000256" key="1">
    <source>
        <dbReference type="PROSITE-ProRule" id="PRU00176"/>
    </source>
</evidence>
<dbReference type="SUPFAM" id="SSF54928">
    <property type="entry name" value="RNA-binding domain, RBD"/>
    <property type="match status" value="1"/>
</dbReference>
<comment type="caution">
    <text evidence="5">The sequence shown here is derived from an EMBL/GenBank/DDBJ whole genome shotgun (WGS) entry which is preliminary data.</text>
</comment>
<dbReference type="Pfam" id="PF00076">
    <property type="entry name" value="RRM_1"/>
    <property type="match status" value="1"/>
</dbReference>
<dbReference type="Proteomes" id="UP001189429">
    <property type="component" value="Unassembled WGS sequence"/>
</dbReference>
<organism evidence="5 6">
    <name type="scientific">Prorocentrum cordatum</name>
    <dbReference type="NCBI Taxonomy" id="2364126"/>
    <lineage>
        <taxon>Eukaryota</taxon>
        <taxon>Sar</taxon>
        <taxon>Alveolata</taxon>
        <taxon>Dinophyceae</taxon>
        <taxon>Prorocentrales</taxon>
        <taxon>Prorocentraceae</taxon>
        <taxon>Prorocentrum</taxon>
    </lineage>
</organism>
<dbReference type="EMBL" id="CAUYUJ010020166">
    <property type="protein sequence ID" value="CAK0896275.1"/>
    <property type="molecule type" value="Genomic_DNA"/>
</dbReference>
<keyword evidence="3" id="KW-1133">Transmembrane helix</keyword>
<evidence type="ECO:0000256" key="3">
    <source>
        <dbReference type="SAM" id="Phobius"/>
    </source>
</evidence>
<dbReference type="PANTHER" id="PTHR45735:SF2">
    <property type="entry name" value="CLEAVAGE STIMULATION FACTOR SUBUNIT 2"/>
    <property type="match status" value="1"/>
</dbReference>
<dbReference type="SMART" id="SM00360">
    <property type="entry name" value="RRM"/>
    <property type="match status" value="1"/>
</dbReference>
<dbReference type="PANTHER" id="PTHR45735">
    <property type="entry name" value="CLEAVAGE STIMULATION FACTOR SUBUNIT 2"/>
    <property type="match status" value="1"/>
</dbReference>
<keyword evidence="6" id="KW-1185">Reference proteome</keyword>
<feature type="region of interest" description="Disordered" evidence="2">
    <location>
        <begin position="235"/>
        <end position="255"/>
    </location>
</feature>
<evidence type="ECO:0000313" key="6">
    <source>
        <dbReference type="Proteomes" id="UP001189429"/>
    </source>
</evidence>
<dbReference type="InterPro" id="IPR000504">
    <property type="entry name" value="RRM_dom"/>
</dbReference>
<evidence type="ECO:0000313" key="5">
    <source>
        <dbReference type="EMBL" id="CAK0896275.1"/>
    </source>
</evidence>
<sequence length="713" mass="75564">MAQEVMYRVTSQATGPKASTVAILLGTYAEQGENHGRPTYQKTEPIPGHPDLKVFIYFWDTRDGLENSGWWFGDSVGGTLVWARAPLLAQMVPPVGWKVPWDAPAPEPGVLSVQRDLAVVRGAAAFAPKARPLTAAAHGLAPPNVVGSLLAAAMQQAPQQEGQKAGTVYVAGLPSDATEEELAALFSNVGAVEAVQIYRDESSGLPLGHGFCDFYDASHALLAVQQLQGSEYRGSRLSLDRQDPRAEAEEPSGTGWSTFLNGSPAILRVTKSERFNIMGCESIRAETLARATGTTVSTKEACGNHRPSCPRGSFLQRARAESVGAAAALARRVLEGAGVPAPGIRGSGDIPTAHVRELLEAVLVGRDLGVNGQHAEPGLRLAQRRCHKGCALVAASGRELDDGSTLWDAGVADAGTIRIVQSVPTVPMYSDDESVSGAADTGGLRGAVQRVRLAGRGVGRLSRSAATGPAVLVTVAFALAVAFIGLVVGLSALQELRGLRNTLSGRTGDPEEDGAVLPSASGRLRVDLERLRSSMPPAPAPSPRRDVLWTYRKFAASPAASSDGGCDDEEKKRGPPLDQLPYQRKFLFLQRAHRTLEDRLHALFLDAPDGAGELRVALGRVVGRSSGREVALPVAGEALLDGQDHEFAPALSTEASGALQAALDAALARWQAEDAARRRWAAVAVEERTRRHAEVGESLTVYQPEGSWHYQEA</sequence>